<evidence type="ECO:0000313" key="3">
    <source>
        <dbReference type="Proteomes" id="UP000027192"/>
    </source>
</evidence>
<protein>
    <submittedName>
        <fullName evidence="2">Uncharacterized protein</fullName>
    </submittedName>
</protein>
<feature type="compositionally biased region" description="Polar residues" evidence="1">
    <location>
        <begin position="84"/>
        <end position="93"/>
    </location>
</feature>
<dbReference type="STRING" id="1654360.EA58_02645"/>
<comment type="caution">
    <text evidence="2">The sequence shown here is derived from an EMBL/GenBank/DDBJ whole genome shotgun (WGS) entry which is preliminary data.</text>
</comment>
<feature type="region of interest" description="Disordered" evidence="1">
    <location>
        <begin position="62"/>
        <end position="100"/>
    </location>
</feature>
<dbReference type="Proteomes" id="UP000027192">
    <property type="component" value="Unassembled WGS sequence"/>
</dbReference>
<dbReference type="RefSeq" id="WP_036748587.1">
    <property type="nucleotide sequence ID" value="NZ_JAGSGC010000002.1"/>
</dbReference>
<keyword evidence="3" id="KW-1185">Reference proteome</keyword>
<evidence type="ECO:0000256" key="1">
    <source>
        <dbReference type="SAM" id="MobiDB-lite"/>
    </source>
</evidence>
<feature type="compositionally biased region" description="Basic and acidic residues" evidence="1">
    <location>
        <begin position="62"/>
        <end position="74"/>
    </location>
</feature>
<proteinExistence type="predicted"/>
<dbReference type="EMBL" id="JMIB01000004">
    <property type="protein sequence ID" value="KDM93107.1"/>
    <property type="molecule type" value="Genomic_DNA"/>
</dbReference>
<evidence type="ECO:0000313" key="2">
    <source>
        <dbReference type="EMBL" id="KDM93107.1"/>
    </source>
</evidence>
<accession>A0A066RZI8</accession>
<organism evidence="2 3">
    <name type="scientific">Photobacterium galatheae</name>
    <dbReference type="NCBI Taxonomy" id="1654360"/>
    <lineage>
        <taxon>Bacteria</taxon>
        <taxon>Pseudomonadati</taxon>
        <taxon>Pseudomonadota</taxon>
        <taxon>Gammaproteobacteria</taxon>
        <taxon>Vibrionales</taxon>
        <taxon>Vibrionaceae</taxon>
        <taxon>Photobacterium</taxon>
    </lineage>
</organism>
<name>A0A066RZI8_9GAMM</name>
<gene>
    <name evidence="2" type="ORF">EA58_02645</name>
</gene>
<dbReference type="AlphaFoldDB" id="A0A066RZI8"/>
<sequence length="100" mass="10505">MQQHPSKKALGIGLLLTTTFITISGSALSSVEGNVTTLIINDGKQDQLVLSGDEQVQSLEAEAKKGKTAQKDQLHVGASHAKQNDNNQSQAAGNESHAEP</sequence>
<reference evidence="2 3" key="1">
    <citation type="submission" date="2014-04" db="EMBL/GenBank/DDBJ databases">
        <title>Draft genome sequence of Photobacterium halotolerans S2753: a solonamide, ngercheumicin and holomycin producer.</title>
        <authorList>
            <person name="Machado H.R."/>
            <person name="Gram L."/>
        </authorList>
    </citation>
    <scope>NUCLEOTIDE SEQUENCE [LARGE SCALE GENOMIC DNA]</scope>
    <source>
        <strain evidence="2 3">S2753</strain>
    </source>
</reference>